<dbReference type="OMA" id="DQIWAPE"/>
<dbReference type="Gene3D" id="2.60.120.330">
    <property type="entry name" value="B-lactam Antibiotic, Isopenicillin N Synthase, Chain"/>
    <property type="match status" value="1"/>
</dbReference>
<evidence type="ECO:0000259" key="5">
    <source>
        <dbReference type="PROSITE" id="PS51471"/>
    </source>
</evidence>
<evidence type="ECO:0000313" key="6">
    <source>
        <dbReference type="EMBL" id="KAH9288975.1"/>
    </source>
</evidence>
<feature type="domain" description="Fe2OG dioxygenase" evidence="5">
    <location>
        <begin position="140"/>
        <end position="244"/>
    </location>
</feature>
<dbReference type="AlphaFoldDB" id="A0AA38BR36"/>
<proteinExistence type="inferred from homology"/>
<dbReference type="PANTHER" id="PTHR47990">
    <property type="entry name" value="2-OXOGLUTARATE (2OG) AND FE(II)-DEPENDENT OXYGENASE SUPERFAMILY PROTEIN-RELATED"/>
    <property type="match status" value="1"/>
</dbReference>
<organism evidence="6 7">
    <name type="scientific">Taxus chinensis</name>
    <name type="common">Chinese yew</name>
    <name type="synonym">Taxus wallichiana var. chinensis</name>
    <dbReference type="NCBI Taxonomy" id="29808"/>
    <lineage>
        <taxon>Eukaryota</taxon>
        <taxon>Viridiplantae</taxon>
        <taxon>Streptophyta</taxon>
        <taxon>Embryophyta</taxon>
        <taxon>Tracheophyta</taxon>
        <taxon>Spermatophyta</taxon>
        <taxon>Pinopsida</taxon>
        <taxon>Pinidae</taxon>
        <taxon>Conifers II</taxon>
        <taxon>Cupressales</taxon>
        <taxon>Taxaceae</taxon>
        <taxon>Taxus</taxon>
    </lineage>
</organism>
<comment type="similarity">
    <text evidence="3">Belongs to the iron/ascorbate-dependent oxidoreductase family.</text>
</comment>
<gene>
    <name evidence="6" type="ORF">KI387_033092</name>
</gene>
<dbReference type="InterPro" id="IPR027443">
    <property type="entry name" value="IPNS-like_sf"/>
</dbReference>
<dbReference type="InterPro" id="IPR050231">
    <property type="entry name" value="Iron_ascorbate_oxido_reductase"/>
</dbReference>
<keyword evidence="3" id="KW-0560">Oxidoreductase</keyword>
<dbReference type="GO" id="GO:0016491">
    <property type="term" value="F:oxidoreductase activity"/>
    <property type="evidence" value="ECO:0007669"/>
    <property type="project" value="UniProtKB-KW"/>
</dbReference>
<evidence type="ECO:0000256" key="3">
    <source>
        <dbReference type="RuleBase" id="RU003682"/>
    </source>
</evidence>
<dbReference type="InterPro" id="IPR026992">
    <property type="entry name" value="DIOX_N"/>
</dbReference>
<keyword evidence="2 3" id="KW-0408">Iron</keyword>
<reference evidence="6 7" key="1">
    <citation type="journal article" date="2021" name="Nat. Plants">
        <title>The Taxus genome provides insights into paclitaxel biosynthesis.</title>
        <authorList>
            <person name="Xiong X."/>
            <person name="Gou J."/>
            <person name="Liao Q."/>
            <person name="Li Y."/>
            <person name="Zhou Q."/>
            <person name="Bi G."/>
            <person name="Li C."/>
            <person name="Du R."/>
            <person name="Wang X."/>
            <person name="Sun T."/>
            <person name="Guo L."/>
            <person name="Liang H."/>
            <person name="Lu P."/>
            <person name="Wu Y."/>
            <person name="Zhang Z."/>
            <person name="Ro D.K."/>
            <person name="Shang Y."/>
            <person name="Huang S."/>
            <person name="Yan J."/>
        </authorList>
    </citation>
    <scope>NUCLEOTIDE SEQUENCE [LARGE SCALE GENOMIC DNA]</scope>
    <source>
        <strain evidence="6">Ta-2019</strain>
    </source>
</reference>
<protein>
    <recommendedName>
        <fullName evidence="5">Fe2OG dioxygenase domain-containing protein</fullName>
    </recommendedName>
</protein>
<keyword evidence="7" id="KW-1185">Reference proteome</keyword>
<keyword evidence="1 3" id="KW-0479">Metal-binding</keyword>
<evidence type="ECO:0000256" key="1">
    <source>
        <dbReference type="ARBA" id="ARBA00022723"/>
    </source>
</evidence>
<dbReference type="Pfam" id="PF03171">
    <property type="entry name" value="2OG-FeII_Oxy"/>
    <property type="match status" value="1"/>
</dbReference>
<feature type="non-terminal residue" evidence="6">
    <location>
        <position position="1"/>
    </location>
</feature>
<feature type="region of interest" description="Disordered" evidence="4">
    <location>
        <begin position="277"/>
        <end position="297"/>
    </location>
</feature>
<accession>A0AA38BR36</accession>
<dbReference type="Pfam" id="PF14226">
    <property type="entry name" value="DIOX_N"/>
    <property type="match status" value="1"/>
</dbReference>
<evidence type="ECO:0000256" key="2">
    <source>
        <dbReference type="ARBA" id="ARBA00023004"/>
    </source>
</evidence>
<dbReference type="SUPFAM" id="SSF51197">
    <property type="entry name" value="Clavaminate synthase-like"/>
    <property type="match status" value="1"/>
</dbReference>
<dbReference type="InterPro" id="IPR044861">
    <property type="entry name" value="IPNS-like_FE2OG_OXY"/>
</dbReference>
<dbReference type="GO" id="GO:0046872">
    <property type="term" value="F:metal ion binding"/>
    <property type="evidence" value="ECO:0007669"/>
    <property type="project" value="UniProtKB-KW"/>
</dbReference>
<name>A0AA38BR36_TAXCH</name>
<dbReference type="EMBL" id="JAHRHJ020003813">
    <property type="protein sequence ID" value="KAH9288975.1"/>
    <property type="molecule type" value="Genomic_DNA"/>
</dbReference>
<evidence type="ECO:0000313" key="7">
    <source>
        <dbReference type="Proteomes" id="UP000824469"/>
    </source>
</evidence>
<sequence length="297" mass="33723">GIEGDHIQYHAELAKLREACKEWGVFRVVNHGITPELVQEVVSVTQDLLSMPAEVKDRVTTSNPTESYVRLPEFEMFYLLGMPNPDSIQEIALKIWPEGNKNFCDAIGKFSLLLSDLWTKIIISILLSLGLDATKFYQSDFEKCKANLQINGYSSHGNCMGDVVFPSHADVECLTILYNDEHAGLQFRSKQGKWFSVKPQPDSFVVNIGDCLQAWTNGRYCSPHHRVVYTGWTNRISLPFSIIFPHDDQIWAPEELVDEDNPRRYKPFTYSAILNESSSYQGSQGDAEIPKEIERIA</sequence>
<feature type="compositionally biased region" description="Basic and acidic residues" evidence="4">
    <location>
        <begin position="288"/>
        <end position="297"/>
    </location>
</feature>
<evidence type="ECO:0000256" key="4">
    <source>
        <dbReference type="SAM" id="MobiDB-lite"/>
    </source>
</evidence>
<dbReference type="InterPro" id="IPR005123">
    <property type="entry name" value="Oxoglu/Fe-dep_dioxygenase_dom"/>
</dbReference>
<feature type="non-terminal residue" evidence="6">
    <location>
        <position position="297"/>
    </location>
</feature>
<comment type="caution">
    <text evidence="6">The sequence shown here is derived from an EMBL/GenBank/DDBJ whole genome shotgun (WGS) entry which is preliminary data.</text>
</comment>
<dbReference type="Proteomes" id="UP000824469">
    <property type="component" value="Unassembled WGS sequence"/>
</dbReference>
<dbReference type="PROSITE" id="PS51471">
    <property type="entry name" value="FE2OG_OXY"/>
    <property type="match status" value="1"/>
</dbReference>